<dbReference type="InterPro" id="IPR054710">
    <property type="entry name" value="Tri101-like_N"/>
</dbReference>
<dbReference type="SUPFAM" id="SSF52777">
    <property type="entry name" value="CoA-dependent acyltransferases"/>
    <property type="match status" value="1"/>
</dbReference>
<proteinExistence type="predicted"/>
<evidence type="ECO:0000259" key="2">
    <source>
        <dbReference type="Pfam" id="PF22664"/>
    </source>
</evidence>
<keyword evidence="4" id="KW-1185">Reference proteome</keyword>
<reference evidence="4" key="1">
    <citation type="submission" date="2016-03" db="EMBL/GenBank/DDBJ databases">
        <authorList>
            <person name="Ploux O."/>
        </authorList>
    </citation>
    <scope>NUCLEOTIDE SEQUENCE [LARGE SCALE GENOMIC DNA]</scope>
    <source>
        <strain evidence="4">UK7</strain>
    </source>
</reference>
<dbReference type="STRING" id="914237.A0A1E1JUN3"/>
<gene>
    <name evidence="3" type="ORF">RCO7_08999</name>
</gene>
<evidence type="ECO:0000313" key="3">
    <source>
        <dbReference type="EMBL" id="CZS89442.1"/>
    </source>
</evidence>
<evidence type="ECO:0000256" key="1">
    <source>
        <dbReference type="ARBA" id="ARBA00022679"/>
    </source>
</evidence>
<dbReference type="AlphaFoldDB" id="A0A1E1JUN3"/>
<protein>
    <recommendedName>
        <fullName evidence="2">Trichothecene 3-O-acetyltransferase-like N-terminal domain-containing protein</fullName>
    </recommendedName>
</protein>
<dbReference type="InterPro" id="IPR023213">
    <property type="entry name" value="CAT-like_dom_sf"/>
</dbReference>
<comment type="caution">
    <text evidence="3">The sequence shown here is derived from an EMBL/GenBank/DDBJ whole genome shotgun (WGS) entry which is preliminary data.</text>
</comment>
<evidence type="ECO:0000313" key="4">
    <source>
        <dbReference type="Proteomes" id="UP000178129"/>
    </source>
</evidence>
<dbReference type="PANTHER" id="PTHR31642:SF270">
    <property type="entry name" value="O-ACYLTRANSFERASE AUSQ"/>
    <property type="match status" value="1"/>
</dbReference>
<keyword evidence="1" id="KW-0808">Transferase</keyword>
<dbReference type="GO" id="GO:0016747">
    <property type="term" value="F:acyltransferase activity, transferring groups other than amino-acyl groups"/>
    <property type="evidence" value="ECO:0007669"/>
    <property type="project" value="TreeGrafter"/>
</dbReference>
<feature type="domain" description="Trichothecene 3-O-acetyltransferase-like N-terminal" evidence="2">
    <location>
        <begin position="19"/>
        <end position="167"/>
    </location>
</feature>
<dbReference type="Proteomes" id="UP000178129">
    <property type="component" value="Unassembled WGS sequence"/>
</dbReference>
<organism evidence="3 4">
    <name type="scientific">Rhynchosporium graminicola</name>
    <dbReference type="NCBI Taxonomy" id="2792576"/>
    <lineage>
        <taxon>Eukaryota</taxon>
        <taxon>Fungi</taxon>
        <taxon>Dikarya</taxon>
        <taxon>Ascomycota</taxon>
        <taxon>Pezizomycotina</taxon>
        <taxon>Leotiomycetes</taxon>
        <taxon>Helotiales</taxon>
        <taxon>Ploettnerulaceae</taxon>
        <taxon>Rhynchosporium</taxon>
    </lineage>
</organism>
<dbReference type="Pfam" id="PF22664">
    <property type="entry name" value="TRI-like_N"/>
    <property type="match status" value="1"/>
</dbReference>
<sequence>MENFSVFELSELDQIMPRLYMRWLLCIPITGASPSKAAIVDLLENGVKAAVEKMPILQGIVIPKPLDSSRLEVHIPKDSHVYELRIQHHDGDNDNTFPTYDSLREADFAPSSLPDRLLTPPDIDPNPVFDMMATFIRGGLLLCIKFHHAVVDGVGLALVIKYLAQNCYKLSVRDSSTPIIPPSIDRAILPPRRTPCTRKTTGFNVVDLDEAGCKSAKEYGAMTSHTFRFSSESLRILKGICQNPVSMISTQDALTALLYGSVSHARGLRFTMESVEVTTIPSVVGIAVNGRGRLEPPAVDYTGNFTMYATFACPIPLPTENITRQSFKDLDKLSKHLNLPALASQSRAAITAVTHDSIVSVISTAASLQDISRLQPAFSNYFQGTDFFITCATDFPVFEQDWWTGGRVETWRMPFKKEWDGSCAVLPTKDRSKGLDILLGLREDDMAIVKELLISFGAIVL</sequence>
<dbReference type="Gene3D" id="3.30.559.10">
    <property type="entry name" value="Chloramphenicol acetyltransferase-like domain"/>
    <property type="match status" value="2"/>
</dbReference>
<name>A0A1E1JUN3_9HELO</name>
<dbReference type="InParanoid" id="A0A1E1JUN3"/>
<dbReference type="PANTHER" id="PTHR31642">
    <property type="entry name" value="TRICHOTHECENE 3-O-ACETYLTRANSFERASE"/>
    <property type="match status" value="1"/>
</dbReference>
<dbReference type="InterPro" id="IPR050317">
    <property type="entry name" value="Plant_Fungal_Acyltransferase"/>
</dbReference>
<dbReference type="EMBL" id="FJUW01000003">
    <property type="protein sequence ID" value="CZS89442.1"/>
    <property type="molecule type" value="Genomic_DNA"/>
</dbReference>
<dbReference type="FunCoup" id="A0A1E1JUN3">
    <property type="interactions" value="69"/>
</dbReference>
<accession>A0A1E1JUN3</accession>